<evidence type="ECO:0000256" key="2">
    <source>
        <dbReference type="ARBA" id="ARBA00022737"/>
    </source>
</evidence>
<evidence type="ECO:0000313" key="8">
    <source>
        <dbReference type="Proteomes" id="UP000000305"/>
    </source>
</evidence>
<dbReference type="Gene3D" id="1.10.220.150">
    <property type="entry name" value="Arf GTPase activating protein"/>
    <property type="match status" value="1"/>
</dbReference>
<dbReference type="SUPFAM" id="SSF57863">
    <property type="entry name" value="ArfGap/RecO-like zinc finger"/>
    <property type="match status" value="1"/>
</dbReference>
<keyword evidence="2" id="KW-0677">Repeat</keyword>
<feature type="domain" description="Arf-GAP" evidence="6">
    <location>
        <begin position="11"/>
        <end position="56"/>
    </location>
</feature>
<accession>E9G242</accession>
<dbReference type="Pfam" id="PF01412">
    <property type="entry name" value="ArfGap"/>
    <property type="match status" value="1"/>
</dbReference>
<proteinExistence type="predicted"/>
<keyword evidence="1" id="KW-0479">Metal-binding</keyword>
<evidence type="ECO:0000256" key="4">
    <source>
        <dbReference type="ARBA" id="ARBA00022833"/>
    </source>
</evidence>
<dbReference type="OrthoDB" id="6036at2759"/>
<protein>
    <recommendedName>
        <fullName evidence="6">Arf-GAP domain-containing protein</fullName>
    </recommendedName>
</protein>
<organism evidence="7 8">
    <name type="scientific">Daphnia pulex</name>
    <name type="common">Water flea</name>
    <dbReference type="NCBI Taxonomy" id="6669"/>
    <lineage>
        <taxon>Eukaryota</taxon>
        <taxon>Metazoa</taxon>
        <taxon>Ecdysozoa</taxon>
        <taxon>Arthropoda</taxon>
        <taxon>Crustacea</taxon>
        <taxon>Branchiopoda</taxon>
        <taxon>Diplostraca</taxon>
        <taxon>Cladocera</taxon>
        <taxon>Anomopoda</taxon>
        <taxon>Daphniidae</taxon>
        <taxon>Daphnia</taxon>
    </lineage>
</organism>
<keyword evidence="3 5" id="KW-0863">Zinc-finger</keyword>
<dbReference type="PhylomeDB" id="E9G242"/>
<evidence type="ECO:0000256" key="1">
    <source>
        <dbReference type="ARBA" id="ARBA00022723"/>
    </source>
</evidence>
<dbReference type="PRINTS" id="PR00405">
    <property type="entry name" value="REVINTRACTNG"/>
</dbReference>
<keyword evidence="4" id="KW-0862">Zinc</keyword>
<keyword evidence="8" id="KW-1185">Reference proteome</keyword>
<dbReference type="eggNOG" id="KOG0702">
    <property type="taxonomic scope" value="Eukaryota"/>
</dbReference>
<dbReference type="PROSITE" id="PS50115">
    <property type="entry name" value="ARFGAP"/>
    <property type="match status" value="1"/>
</dbReference>
<evidence type="ECO:0000256" key="5">
    <source>
        <dbReference type="PROSITE-ProRule" id="PRU00288"/>
    </source>
</evidence>
<dbReference type="Proteomes" id="UP000000305">
    <property type="component" value="Unassembled WGS sequence"/>
</dbReference>
<name>E9G242_DAPPU</name>
<dbReference type="InParanoid" id="E9G242"/>
<dbReference type="InterPro" id="IPR052248">
    <property type="entry name" value="Arf-GAP_FG-repeat_protein"/>
</dbReference>
<dbReference type="AlphaFoldDB" id="E9G242"/>
<dbReference type="PANTHER" id="PTHR46134">
    <property type="entry name" value="DRONGO, ISOFORM F"/>
    <property type="match status" value="1"/>
</dbReference>
<dbReference type="GO" id="GO:0008270">
    <property type="term" value="F:zinc ion binding"/>
    <property type="evidence" value="ECO:0007669"/>
    <property type="project" value="UniProtKB-KW"/>
</dbReference>
<dbReference type="GO" id="GO:0005096">
    <property type="term" value="F:GTPase activator activity"/>
    <property type="evidence" value="ECO:0007669"/>
    <property type="project" value="InterPro"/>
</dbReference>
<evidence type="ECO:0000313" key="7">
    <source>
        <dbReference type="EMBL" id="EFX86370.1"/>
    </source>
</evidence>
<dbReference type="KEGG" id="dpx:DAPPUDRAFT_44842"/>
<evidence type="ECO:0000259" key="6">
    <source>
        <dbReference type="PROSITE" id="PS50115"/>
    </source>
</evidence>
<dbReference type="InterPro" id="IPR038508">
    <property type="entry name" value="ArfGAP_dom_sf"/>
</dbReference>
<dbReference type="InterPro" id="IPR001164">
    <property type="entry name" value="ArfGAP_dom"/>
</dbReference>
<sequence>MSNNTKKKQEEKHLKILREFLSLSTNKTCFDCNQRGPTYVNTTIGSFVCISCSGKL</sequence>
<dbReference type="EMBL" id="GL732530">
    <property type="protein sequence ID" value="EFX86370.1"/>
    <property type="molecule type" value="Genomic_DNA"/>
</dbReference>
<dbReference type="STRING" id="6669.E9G242"/>
<reference evidence="7 8" key="1">
    <citation type="journal article" date="2011" name="Science">
        <title>The ecoresponsive genome of Daphnia pulex.</title>
        <authorList>
            <person name="Colbourne J.K."/>
            <person name="Pfrender M.E."/>
            <person name="Gilbert D."/>
            <person name="Thomas W.K."/>
            <person name="Tucker A."/>
            <person name="Oakley T.H."/>
            <person name="Tokishita S."/>
            <person name="Aerts A."/>
            <person name="Arnold G.J."/>
            <person name="Basu M.K."/>
            <person name="Bauer D.J."/>
            <person name="Caceres C.E."/>
            <person name="Carmel L."/>
            <person name="Casola C."/>
            <person name="Choi J.H."/>
            <person name="Detter J.C."/>
            <person name="Dong Q."/>
            <person name="Dusheyko S."/>
            <person name="Eads B.D."/>
            <person name="Frohlich T."/>
            <person name="Geiler-Samerotte K.A."/>
            <person name="Gerlach D."/>
            <person name="Hatcher P."/>
            <person name="Jogdeo S."/>
            <person name="Krijgsveld J."/>
            <person name="Kriventseva E.V."/>
            <person name="Kultz D."/>
            <person name="Laforsch C."/>
            <person name="Lindquist E."/>
            <person name="Lopez J."/>
            <person name="Manak J.R."/>
            <person name="Muller J."/>
            <person name="Pangilinan J."/>
            <person name="Patwardhan R.P."/>
            <person name="Pitluck S."/>
            <person name="Pritham E.J."/>
            <person name="Rechtsteiner A."/>
            <person name="Rho M."/>
            <person name="Rogozin I.B."/>
            <person name="Sakarya O."/>
            <person name="Salamov A."/>
            <person name="Schaack S."/>
            <person name="Shapiro H."/>
            <person name="Shiga Y."/>
            <person name="Skalitzky C."/>
            <person name="Smith Z."/>
            <person name="Souvorov A."/>
            <person name="Sung W."/>
            <person name="Tang Z."/>
            <person name="Tsuchiya D."/>
            <person name="Tu H."/>
            <person name="Vos H."/>
            <person name="Wang M."/>
            <person name="Wolf Y.I."/>
            <person name="Yamagata H."/>
            <person name="Yamada T."/>
            <person name="Ye Y."/>
            <person name="Shaw J.R."/>
            <person name="Andrews J."/>
            <person name="Crease T.J."/>
            <person name="Tang H."/>
            <person name="Lucas S.M."/>
            <person name="Robertson H.M."/>
            <person name="Bork P."/>
            <person name="Koonin E.V."/>
            <person name="Zdobnov E.M."/>
            <person name="Grigoriev I.V."/>
            <person name="Lynch M."/>
            <person name="Boore J.L."/>
        </authorList>
    </citation>
    <scope>NUCLEOTIDE SEQUENCE [LARGE SCALE GENOMIC DNA]</scope>
</reference>
<dbReference type="InterPro" id="IPR037278">
    <property type="entry name" value="ARFGAP/RecO"/>
</dbReference>
<gene>
    <name evidence="7" type="ORF">DAPPUDRAFT_44842</name>
</gene>
<dbReference type="PANTHER" id="PTHR46134:SF3">
    <property type="entry name" value="ARFGAP WITH FG REPEATS 1"/>
    <property type="match status" value="1"/>
</dbReference>
<dbReference type="HOGENOM" id="CLU_3016331_0_0_1"/>
<evidence type="ECO:0000256" key="3">
    <source>
        <dbReference type="ARBA" id="ARBA00022771"/>
    </source>
</evidence>